<name>F8IH22_ALIAT</name>
<dbReference type="PATRIC" id="fig|1048834.4.peg.2339"/>
<protein>
    <submittedName>
        <fullName evidence="1">Uncharacterized protein</fullName>
    </submittedName>
</protein>
<reference evidence="1 2" key="1">
    <citation type="journal article" date="2011" name="J. Bacteriol.">
        <title>Complete Genome Sequence of Alicyclobacillus acidocaldarius Strain Tc-4-1.</title>
        <authorList>
            <person name="Chen Y."/>
            <person name="He Y."/>
            <person name="Zhang B."/>
            <person name="Yang J."/>
            <person name="Li W."/>
            <person name="Dong Z."/>
            <person name="Hu S."/>
        </authorList>
    </citation>
    <scope>NUCLEOTIDE SEQUENCE [LARGE SCALE GENOMIC DNA]</scope>
    <source>
        <strain evidence="1 2">Tc-4-1</strain>
    </source>
</reference>
<dbReference type="AlphaFoldDB" id="F8IH22"/>
<proteinExistence type="predicted"/>
<accession>F8IH22</accession>
<sequence length="88" mass="9998">METLRERAWDVFRDTLYDEDWGTEPVFSFDLVDESAPHYAIPVFWIDGIMHPKSLRDISGSGIALDLAYAALAQEISWLKDDAYIACG</sequence>
<evidence type="ECO:0000313" key="2">
    <source>
        <dbReference type="Proteomes" id="UP000000292"/>
    </source>
</evidence>
<dbReference type="HOGENOM" id="CLU_2462269_0_0_9"/>
<organism evidence="1 2">
    <name type="scientific">Alicyclobacillus acidocaldarius (strain Tc-4-1)</name>
    <name type="common">Bacillus acidocaldarius</name>
    <dbReference type="NCBI Taxonomy" id="1048834"/>
    <lineage>
        <taxon>Bacteria</taxon>
        <taxon>Bacillati</taxon>
        <taxon>Bacillota</taxon>
        <taxon>Bacilli</taxon>
        <taxon>Bacillales</taxon>
        <taxon>Alicyclobacillaceae</taxon>
        <taxon>Alicyclobacillus</taxon>
    </lineage>
</organism>
<gene>
    <name evidence="1" type="ordered locus">TC41_2477</name>
</gene>
<dbReference type="KEGG" id="aad:TC41_2477"/>
<dbReference type="Proteomes" id="UP000000292">
    <property type="component" value="Chromosome"/>
</dbReference>
<dbReference type="STRING" id="1048834.TC41_2477"/>
<dbReference type="EMBL" id="CP002902">
    <property type="protein sequence ID" value="AEJ44376.1"/>
    <property type="molecule type" value="Genomic_DNA"/>
</dbReference>
<dbReference type="eggNOG" id="COG0455">
    <property type="taxonomic scope" value="Bacteria"/>
</dbReference>
<reference evidence="2" key="2">
    <citation type="submission" date="2011-06" db="EMBL/GenBank/DDBJ databases">
        <title>The complete genome sequence of Alicyclobacillus acidocaldarius sp. Tc-4-1.</title>
        <authorList>
            <person name="Chen Y."/>
            <person name="He Y."/>
            <person name="Dong Z."/>
            <person name="Hu S."/>
        </authorList>
    </citation>
    <scope>NUCLEOTIDE SEQUENCE [LARGE SCALE GENOMIC DNA]</scope>
    <source>
        <strain evidence="2">Tc-4-1</strain>
    </source>
</reference>
<evidence type="ECO:0000313" key="1">
    <source>
        <dbReference type="EMBL" id="AEJ44376.1"/>
    </source>
</evidence>